<dbReference type="SUPFAM" id="SSF52317">
    <property type="entry name" value="Class I glutamine amidotransferase-like"/>
    <property type="match status" value="1"/>
</dbReference>
<sequence>MQKLKVGMLLFPELTVLDFTGPYDVFVKASCFEVVIIGETTDIIRAEGGLLLQPQVALANCPQLDIIFVPGGRGVNALLTNPVVLQFLRDQAVKAKYVTSVCTGALVLAAAGLLDGFKATTHWRSLELLRMFGVETVEERVVRDRSRITGGGVTAGIDFGLVLTALVGGDEAAKIIQLQLEYNPAPPFRAGSPHTAGLPVLQKTKELTGLMLETRKKIIRQLLQDRAPSAAGPS</sequence>
<dbReference type="Pfam" id="PF01965">
    <property type="entry name" value="DJ-1_PfpI"/>
    <property type="match status" value="1"/>
</dbReference>
<dbReference type="STRING" id="393003.SAMN05660461_3661"/>
<feature type="domain" description="DJ-1/PfpI" evidence="1">
    <location>
        <begin position="5"/>
        <end position="163"/>
    </location>
</feature>
<dbReference type="PANTHER" id="PTHR43130:SF2">
    <property type="entry name" value="DJ-1_PFPI DOMAIN-CONTAINING PROTEIN"/>
    <property type="match status" value="1"/>
</dbReference>
<dbReference type="Gene3D" id="3.40.50.880">
    <property type="match status" value="1"/>
</dbReference>
<dbReference type="InterPro" id="IPR002818">
    <property type="entry name" value="DJ-1/PfpI"/>
</dbReference>
<gene>
    <name evidence="2" type="ORF">SAMN05660461_3661</name>
</gene>
<keyword evidence="3" id="KW-1185">Reference proteome</keyword>
<dbReference type="PANTHER" id="PTHR43130">
    <property type="entry name" value="ARAC-FAMILY TRANSCRIPTIONAL REGULATOR"/>
    <property type="match status" value="1"/>
</dbReference>
<dbReference type="Proteomes" id="UP000190166">
    <property type="component" value="Unassembled WGS sequence"/>
</dbReference>
<dbReference type="GO" id="GO:0006355">
    <property type="term" value="P:regulation of DNA-templated transcription"/>
    <property type="evidence" value="ECO:0007669"/>
    <property type="project" value="TreeGrafter"/>
</dbReference>
<proteinExistence type="predicted"/>
<organism evidence="2 3">
    <name type="scientific">Chitinophaga ginsengisegetis</name>
    <dbReference type="NCBI Taxonomy" id="393003"/>
    <lineage>
        <taxon>Bacteria</taxon>
        <taxon>Pseudomonadati</taxon>
        <taxon>Bacteroidota</taxon>
        <taxon>Chitinophagia</taxon>
        <taxon>Chitinophagales</taxon>
        <taxon>Chitinophagaceae</taxon>
        <taxon>Chitinophaga</taxon>
    </lineage>
</organism>
<protein>
    <submittedName>
        <fullName evidence="2">Cyclohexyl-isocyanide hydratase</fullName>
    </submittedName>
</protein>
<dbReference type="RefSeq" id="WP_079470915.1">
    <property type="nucleotide sequence ID" value="NZ_FUZZ01000002.1"/>
</dbReference>
<dbReference type="InterPro" id="IPR052158">
    <property type="entry name" value="INH-QAR"/>
</dbReference>
<name>A0A1T5P2N9_9BACT</name>
<dbReference type="CDD" id="cd03139">
    <property type="entry name" value="GATase1_PfpI_2"/>
    <property type="match status" value="1"/>
</dbReference>
<dbReference type="InterPro" id="IPR029062">
    <property type="entry name" value="Class_I_gatase-like"/>
</dbReference>
<evidence type="ECO:0000259" key="1">
    <source>
        <dbReference type="Pfam" id="PF01965"/>
    </source>
</evidence>
<accession>A0A1T5P2N9</accession>
<evidence type="ECO:0000313" key="2">
    <source>
        <dbReference type="EMBL" id="SKD07025.1"/>
    </source>
</evidence>
<reference evidence="2 3" key="1">
    <citation type="submission" date="2017-02" db="EMBL/GenBank/DDBJ databases">
        <authorList>
            <person name="Peterson S.W."/>
        </authorList>
    </citation>
    <scope>NUCLEOTIDE SEQUENCE [LARGE SCALE GENOMIC DNA]</scope>
    <source>
        <strain evidence="2 3">DSM 18108</strain>
    </source>
</reference>
<dbReference type="AlphaFoldDB" id="A0A1T5P2N9"/>
<dbReference type="EMBL" id="FUZZ01000002">
    <property type="protein sequence ID" value="SKD07025.1"/>
    <property type="molecule type" value="Genomic_DNA"/>
</dbReference>
<evidence type="ECO:0000313" key="3">
    <source>
        <dbReference type="Proteomes" id="UP000190166"/>
    </source>
</evidence>